<dbReference type="STRING" id="314230.DSM3645_19898"/>
<protein>
    <recommendedName>
        <fullName evidence="1">Knr4/Smi1-like domain-containing protein</fullName>
    </recommendedName>
</protein>
<feature type="domain" description="Knr4/Smi1-like" evidence="1">
    <location>
        <begin position="26"/>
        <end position="101"/>
    </location>
</feature>
<dbReference type="InterPro" id="IPR037883">
    <property type="entry name" value="Knr4/Smi1-like_sf"/>
</dbReference>
<dbReference type="HOGENOM" id="CLU_2191907_0_0_0"/>
<name>A3ZTM8_9BACT</name>
<sequence>MVDALYGSEMDESDPYGLRVRILFFAGRMPDSLIPIGDDGGAGQICLGIKGNEMGAVFYWDQANEPLDEDDYEEDFGVPRPPEIMFQNVYQIAESFDDFLGRLEIMEA</sequence>
<organism evidence="2 3">
    <name type="scientific">Blastopirellula marina DSM 3645</name>
    <dbReference type="NCBI Taxonomy" id="314230"/>
    <lineage>
        <taxon>Bacteria</taxon>
        <taxon>Pseudomonadati</taxon>
        <taxon>Planctomycetota</taxon>
        <taxon>Planctomycetia</taxon>
        <taxon>Pirellulales</taxon>
        <taxon>Pirellulaceae</taxon>
        <taxon>Blastopirellula</taxon>
    </lineage>
</organism>
<dbReference type="SUPFAM" id="SSF160631">
    <property type="entry name" value="SMI1/KNR4-like"/>
    <property type="match status" value="1"/>
</dbReference>
<evidence type="ECO:0000313" key="2">
    <source>
        <dbReference type="EMBL" id="EAQ80294.1"/>
    </source>
</evidence>
<reference evidence="2 3" key="1">
    <citation type="submission" date="2006-02" db="EMBL/GenBank/DDBJ databases">
        <authorList>
            <person name="Amann R."/>
            <person name="Ferriera S."/>
            <person name="Johnson J."/>
            <person name="Kravitz S."/>
            <person name="Halpern A."/>
            <person name="Remington K."/>
            <person name="Beeson K."/>
            <person name="Tran B."/>
            <person name="Rogers Y.-H."/>
            <person name="Friedman R."/>
            <person name="Venter J.C."/>
        </authorList>
    </citation>
    <scope>NUCLEOTIDE SEQUENCE [LARGE SCALE GENOMIC DNA]</scope>
    <source>
        <strain evidence="2 3">DSM 3645</strain>
    </source>
</reference>
<dbReference type="Pfam" id="PF09346">
    <property type="entry name" value="SMI1_KNR4"/>
    <property type="match status" value="1"/>
</dbReference>
<dbReference type="EMBL" id="AANZ01000010">
    <property type="protein sequence ID" value="EAQ80294.1"/>
    <property type="molecule type" value="Genomic_DNA"/>
</dbReference>
<proteinExistence type="predicted"/>
<comment type="caution">
    <text evidence="2">The sequence shown here is derived from an EMBL/GenBank/DDBJ whole genome shotgun (WGS) entry which is preliminary data.</text>
</comment>
<dbReference type="AlphaFoldDB" id="A3ZTM8"/>
<evidence type="ECO:0000259" key="1">
    <source>
        <dbReference type="Pfam" id="PF09346"/>
    </source>
</evidence>
<evidence type="ECO:0000313" key="3">
    <source>
        <dbReference type="Proteomes" id="UP000004358"/>
    </source>
</evidence>
<gene>
    <name evidence="2" type="ORF">DSM3645_19898</name>
</gene>
<dbReference type="InterPro" id="IPR018958">
    <property type="entry name" value="Knr4/Smi1-like_dom"/>
</dbReference>
<accession>A3ZTM8</accession>
<dbReference type="Proteomes" id="UP000004358">
    <property type="component" value="Unassembled WGS sequence"/>
</dbReference>
<dbReference type="Gene3D" id="3.40.1580.10">
    <property type="entry name" value="SMI1/KNR4-like"/>
    <property type="match status" value="1"/>
</dbReference>